<protein>
    <submittedName>
        <fullName evidence="1">Uncharacterized protein</fullName>
    </submittedName>
</protein>
<evidence type="ECO:0000313" key="2">
    <source>
        <dbReference type="Proteomes" id="UP000276133"/>
    </source>
</evidence>
<evidence type="ECO:0000313" key="1">
    <source>
        <dbReference type="EMBL" id="RNA09251.1"/>
    </source>
</evidence>
<keyword evidence="2" id="KW-1185">Reference proteome</keyword>
<reference evidence="1 2" key="1">
    <citation type="journal article" date="2018" name="Sci. Rep.">
        <title>Genomic signatures of local adaptation to the degree of environmental predictability in rotifers.</title>
        <authorList>
            <person name="Franch-Gras L."/>
            <person name="Hahn C."/>
            <person name="Garcia-Roger E.M."/>
            <person name="Carmona M.J."/>
            <person name="Serra M."/>
            <person name="Gomez A."/>
        </authorList>
    </citation>
    <scope>NUCLEOTIDE SEQUENCE [LARGE SCALE GENOMIC DNA]</scope>
    <source>
        <strain evidence="1">HYR1</strain>
    </source>
</reference>
<accession>A0A3M7QE09</accession>
<proteinExistence type="predicted"/>
<gene>
    <name evidence="1" type="ORF">BpHYR1_022544</name>
</gene>
<dbReference type="EMBL" id="REGN01006503">
    <property type="protein sequence ID" value="RNA09251.1"/>
    <property type="molecule type" value="Genomic_DNA"/>
</dbReference>
<name>A0A3M7QE09_BRAPC</name>
<organism evidence="1 2">
    <name type="scientific">Brachionus plicatilis</name>
    <name type="common">Marine rotifer</name>
    <name type="synonym">Brachionus muelleri</name>
    <dbReference type="NCBI Taxonomy" id="10195"/>
    <lineage>
        <taxon>Eukaryota</taxon>
        <taxon>Metazoa</taxon>
        <taxon>Spiralia</taxon>
        <taxon>Gnathifera</taxon>
        <taxon>Rotifera</taxon>
        <taxon>Eurotatoria</taxon>
        <taxon>Monogononta</taxon>
        <taxon>Pseudotrocha</taxon>
        <taxon>Ploima</taxon>
        <taxon>Brachionidae</taxon>
        <taxon>Brachionus</taxon>
    </lineage>
</organism>
<comment type="caution">
    <text evidence="1">The sequence shown here is derived from an EMBL/GenBank/DDBJ whole genome shotgun (WGS) entry which is preliminary data.</text>
</comment>
<dbReference type="AlphaFoldDB" id="A0A3M7QE09"/>
<dbReference type="Proteomes" id="UP000276133">
    <property type="component" value="Unassembled WGS sequence"/>
</dbReference>
<sequence>MVVAYQIATWKSEKKQIILIIIAVLTRHLVKLLWSGFRIWIKVGAKSQLRYKDFEPLIKIYPILNCNGYYLIQ</sequence>